<dbReference type="PRINTS" id="PR00113">
    <property type="entry name" value="ALKPHPHTASE"/>
</dbReference>
<dbReference type="EMBL" id="JBHILM010000050">
    <property type="protein sequence ID" value="MFB5684871.1"/>
    <property type="molecule type" value="Genomic_DNA"/>
</dbReference>
<keyword evidence="3" id="KW-0732">Signal</keyword>
<feature type="signal peptide" evidence="3">
    <location>
        <begin position="1"/>
        <end position="28"/>
    </location>
</feature>
<gene>
    <name evidence="5" type="ORF">ACE3NQ_28580</name>
</gene>
<dbReference type="SMART" id="SM00098">
    <property type="entry name" value="alkPPc"/>
    <property type="match status" value="1"/>
</dbReference>
<keyword evidence="5" id="KW-0378">Hydrolase</keyword>
<dbReference type="InterPro" id="IPR036582">
    <property type="entry name" value="Mao_N_sf"/>
</dbReference>
<keyword evidence="6" id="KW-1185">Reference proteome</keyword>
<dbReference type="PANTHER" id="PTHR11596:SF5">
    <property type="entry name" value="ALKALINE PHOSPHATASE"/>
    <property type="match status" value="1"/>
</dbReference>
<dbReference type="RefSeq" id="WP_375528536.1">
    <property type="nucleotide sequence ID" value="NZ_JBHILM010000050.1"/>
</dbReference>
<feature type="chain" id="PRO_5047380230" evidence="3">
    <location>
        <begin position="29"/>
        <end position="542"/>
    </location>
</feature>
<keyword evidence="1" id="KW-0597">Phosphoprotein</keyword>
<evidence type="ECO:0000313" key="6">
    <source>
        <dbReference type="Proteomes" id="UP001580407"/>
    </source>
</evidence>
<evidence type="ECO:0000256" key="2">
    <source>
        <dbReference type="RuleBase" id="RU003946"/>
    </source>
</evidence>
<sequence length="542" mass="57476">MNTKALKICLSLVFTASLFTTGSSSAHALGANEAPKAKNVILLIPDGMAPDATALARWYQGGTPLALDEMASGLVRTHSADAAIADSAPAGTAFATGHKSHTGYVGVLPDVANMPGQAAIAAEDAKKPVASVLEAAKLAEKATGIIATSEIMHATPADFSAHYPDRSNYDALSEQQVYNGIDVVLGGGSLYFTPEGRKDGEDLVQAIKSSGYNYVTTPAELNASNSGKLWGLFAPKALDYDMDRDPAEQPSLADMTKKAIDVLSRDEDGFFLMVEGSKVDWAAHANDPTGIISDVLAFDEAVGTALSFAKQNGNTVVLAVTDHGNGGLTIGNADTTKTYDEEPLSTFIAPLSKAKLTGEGLEAMLNEERSNVREVMEEYWGITDLTDAEEQAIREGEDSLNYIVGPMISKRARIGWTTGGHTGGDVILYSYLPDDKRLTGVLDNTDIAKFMAAALGVDLNATTDRLFVPARQAFEAKQAKVTLNEEDPQNPVLVVTKGSDTLKLPAFKNIADLNGQRTSLEGVVVYNGENVFVPQQAVDLIK</sequence>
<dbReference type="Pfam" id="PF07833">
    <property type="entry name" value="Cu_amine_oxidN1"/>
    <property type="match status" value="1"/>
</dbReference>
<protein>
    <submittedName>
        <fullName evidence="5">Alkaline phosphatase</fullName>
        <ecNumber evidence="5">3.1.3.1</ecNumber>
    </submittedName>
</protein>
<dbReference type="Pfam" id="PF00245">
    <property type="entry name" value="Alk_phosphatase"/>
    <property type="match status" value="1"/>
</dbReference>
<evidence type="ECO:0000256" key="3">
    <source>
        <dbReference type="SAM" id="SignalP"/>
    </source>
</evidence>
<accession>A0ABV5BGP0</accession>
<proteinExistence type="inferred from homology"/>
<comment type="similarity">
    <text evidence="2">Belongs to the alkaline phosphatase family.</text>
</comment>
<reference evidence="5 6" key="1">
    <citation type="submission" date="2024-09" db="EMBL/GenBank/DDBJ databases">
        <authorList>
            <person name="Ruan L."/>
        </authorList>
    </citation>
    <scope>NUCLEOTIDE SEQUENCE [LARGE SCALE GENOMIC DNA]</scope>
    <source>
        <strain evidence="5 6">D33</strain>
    </source>
</reference>
<evidence type="ECO:0000256" key="1">
    <source>
        <dbReference type="ARBA" id="ARBA00022553"/>
    </source>
</evidence>
<dbReference type="InterPro" id="IPR017850">
    <property type="entry name" value="Alkaline_phosphatase_core_sf"/>
</dbReference>
<dbReference type="PANTHER" id="PTHR11596">
    <property type="entry name" value="ALKALINE PHOSPHATASE"/>
    <property type="match status" value="1"/>
</dbReference>
<name>A0ABV5BGP0_9BACL</name>
<evidence type="ECO:0000313" key="5">
    <source>
        <dbReference type="EMBL" id="MFB5684871.1"/>
    </source>
</evidence>
<dbReference type="Gene3D" id="3.40.720.10">
    <property type="entry name" value="Alkaline Phosphatase, subunit A"/>
    <property type="match status" value="1"/>
</dbReference>
<dbReference type="CDD" id="cd16012">
    <property type="entry name" value="ALP"/>
    <property type="match status" value="1"/>
</dbReference>
<organism evidence="5 6">
    <name type="scientific">Paenibacillus terreus</name>
    <dbReference type="NCBI Taxonomy" id="1387834"/>
    <lineage>
        <taxon>Bacteria</taxon>
        <taxon>Bacillati</taxon>
        <taxon>Bacillota</taxon>
        <taxon>Bacilli</taxon>
        <taxon>Bacillales</taxon>
        <taxon>Paenibacillaceae</taxon>
        <taxon>Paenibacillus</taxon>
    </lineage>
</organism>
<dbReference type="SUPFAM" id="SSF53649">
    <property type="entry name" value="Alkaline phosphatase-like"/>
    <property type="match status" value="1"/>
</dbReference>
<dbReference type="InterPro" id="IPR001952">
    <property type="entry name" value="Alkaline_phosphatase"/>
</dbReference>
<dbReference type="GO" id="GO:0004035">
    <property type="term" value="F:alkaline phosphatase activity"/>
    <property type="evidence" value="ECO:0007669"/>
    <property type="project" value="UniProtKB-EC"/>
</dbReference>
<dbReference type="Gene3D" id="1.10.60.40">
    <property type="match status" value="1"/>
</dbReference>
<dbReference type="EC" id="3.1.3.1" evidence="5"/>
<dbReference type="Proteomes" id="UP001580407">
    <property type="component" value="Unassembled WGS sequence"/>
</dbReference>
<dbReference type="SUPFAM" id="SSF55383">
    <property type="entry name" value="Copper amine oxidase, domain N"/>
    <property type="match status" value="1"/>
</dbReference>
<comment type="caution">
    <text evidence="5">The sequence shown here is derived from an EMBL/GenBank/DDBJ whole genome shotgun (WGS) entry which is preliminary data.</text>
</comment>
<feature type="domain" description="Copper amine oxidase-like N-terminal" evidence="4">
    <location>
        <begin position="463"/>
        <end position="538"/>
    </location>
</feature>
<evidence type="ECO:0000259" key="4">
    <source>
        <dbReference type="Pfam" id="PF07833"/>
    </source>
</evidence>
<dbReference type="InterPro" id="IPR012854">
    <property type="entry name" value="Cu_amine_oxidase-like_N"/>
</dbReference>